<evidence type="ECO:0000313" key="1">
    <source>
        <dbReference type="EMBL" id="MCI51846.1"/>
    </source>
</evidence>
<accession>A0A392SVG3</accession>
<feature type="non-terminal residue" evidence="1">
    <location>
        <position position="91"/>
    </location>
</feature>
<evidence type="ECO:0008006" key="3">
    <source>
        <dbReference type="Google" id="ProtNLM"/>
    </source>
</evidence>
<name>A0A392SVG3_9FABA</name>
<keyword evidence="2" id="KW-1185">Reference proteome</keyword>
<comment type="caution">
    <text evidence="1">The sequence shown here is derived from an EMBL/GenBank/DDBJ whole genome shotgun (WGS) entry which is preliminary data.</text>
</comment>
<protein>
    <recommendedName>
        <fullName evidence="3">Retrotransposon gag domain-containing protein</fullName>
    </recommendedName>
</protein>
<dbReference type="EMBL" id="LXQA010438291">
    <property type="protein sequence ID" value="MCI51846.1"/>
    <property type="molecule type" value="Genomic_DNA"/>
</dbReference>
<proteinExistence type="predicted"/>
<reference evidence="1 2" key="1">
    <citation type="journal article" date="2018" name="Front. Plant Sci.">
        <title>Red Clover (Trifolium pratense) and Zigzag Clover (T. medium) - A Picture of Genomic Similarities and Differences.</title>
        <authorList>
            <person name="Dluhosova J."/>
            <person name="Istvanek J."/>
            <person name="Nedelnik J."/>
            <person name="Repkova J."/>
        </authorList>
    </citation>
    <scope>NUCLEOTIDE SEQUENCE [LARGE SCALE GENOMIC DNA]</scope>
    <source>
        <strain evidence="2">cv. 10/8</strain>
        <tissue evidence="1">Leaf</tissue>
    </source>
</reference>
<dbReference type="Proteomes" id="UP000265520">
    <property type="component" value="Unassembled WGS sequence"/>
</dbReference>
<organism evidence="1 2">
    <name type="scientific">Trifolium medium</name>
    <dbReference type="NCBI Taxonomy" id="97028"/>
    <lineage>
        <taxon>Eukaryota</taxon>
        <taxon>Viridiplantae</taxon>
        <taxon>Streptophyta</taxon>
        <taxon>Embryophyta</taxon>
        <taxon>Tracheophyta</taxon>
        <taxon>Spermatophyta</taxon>
        <taxon>Magnoliopsida</taxon>
        <taxon>eudicotyledons</taxon>
        <taxon>Gunneridae</taxon>
        <taxon>Pentapetalae</taxon>
        <taxon>rosids</taxon>
        <taxon>fabids</taxon>
        <taxon>Fabales</taxon>
        <taxon>Fabaceae</taxon>
        <taxon>Papilionoideae</taxon>
        <taxon>50 kb inversion clade</taxon>
        <taxon>NPAAA clade</taxon>
        <taxon>Hologalegina</taxon>
        <taxon>IRL clade</taxon>
        <taxon>Trifolieae</taxon>
        <taxon>Trifolium</taxon>
    </lineage>
</organism>
<dbReference type="AlphaFoldDB" id="A0A392SVG3"/>
<evidence type="ECO:0000313" key="2">
    <source>
        <dbReference type="Proteomes" id="UP000265520"/>
    </source>
</evidence>
<sequence>MALIGAAKPLKCKLLSGTFKDDALRWYMNLPTHSVTGYADFHKKLIHQFSGSKPVQITAIALFGIRQRHGCWSFLARSSSAWARAATLWAT</sequence>